<dbReference type="PANTHER" id="PTHR45947">
    <property type="entry name" value="SULFOQUINOVOSYL TRANSFERASE SQD2"/>
    <property type="match status" value="1"/>
</dbReference>
<dbReference type="InterPro" id="IPR050194">
    <property type="entry name" value="Glycosyltransferase_grp1"/>
</dbReference>
<evidence type="ECO:0000259" key="2">
    <source>
        <dbReference type="Pfam" id="PF13579"/>
    </source>
</evidence>
<dbReference type="CDD" id="cd03794">
    <property type="entry name" value="GT4_WbuB-like"/>
    <property type="match status" value="1"/>
</dbReference>
<name>A0ABZ0Z0T3_9GAMM</name>
<dbReference type="RefSeq" id="WP_322522348.1">
    <property type="nucleotide sequence ID" value="NZ_CP140153.1"/>
</dbReference>
<keyword evidence="4" id="KW-1185">Reference proteome</keyword>
<dbReference type="PANTHER" id="PTHR45947:SF3">
    <property type="entry name" value="SULFOQUINOVOSYL TRANSFERASE SQD2"/>
    <property type="match status" value="1"/>
</dbReference>
<dbReference type="Pfam" id="PF13579">
    <property type="entry name" value="Glyco_trans_4_4"/>
    <property type="match status" value="1"/>
</dbReference>
<proteinExistence type="predicted"/>
<dbReference type="EMBL" id="CP140153">
    <property type="protein sequence ID" value="WQH17379.1"/>
    <property type="molecule type" value="Genomic_DNA"/>
</dbReference>
<evidence type="ECO:0000313" key="3">
    <source>
        <dbReference type="EMBL" id="WQH17379.1"/>
    </source>
</evidence>
<feature type="domain" description="Glycosyltransferase subfamily 4-like N-terminal" evidence="2">
    <location>
        <begin position="66"/>
        <end position="249"/>
    </location>
</feature>
<evidence type="ECO:0000313" key="4">
    <source>
        <dbReference type="Proteomes" id="UP001327459"/>
    </source>
</evidence>
<dbReference type="Pfam" id="PF13692">
    <property type="entry name" value="Glyco_trans_1_4"/>
    <property type="match status" value="1"/>
</dbReference>
<dbReference type="SUPFAM" id="SSF53756">
    <property type="entry name" value="UDP-Glycosyltransferase/glycogen phosphorylase"/>
    <property type="match status" value="1"/>
</dbReference>
<gene>
    <name evidence="3" type="ORF">SR882_05595</name>
</gene>
<organism evidence="3 4">
    <name type="scientific">Guyparkeria halophila</name>
    <dbReference type="NCBI Taxonomy" id="47960"/>
    <lineage>
        <taxon>Bacteria</taxon>
        <taxon>Pseudomonadati</taxon>
        <taxon>Pseudomonadota</taxon>
        <taxon>Gammaproteobacteria</taxon>
        <taxon>Chromatiales</taxon>
        <taxon>Thioalkalibacteraceae</taxon>
        <taxon>Guyparkeria</taxon>
    </lineage>
</organism>
<reference evidence="3 4" key="1">
    <citation type="submission" date="2023-11" db="EMBL/GenBank/DDBJ databases">
        <title>MicrobeMod: A computational toolkit for identifying prokaryotic methylation and restriction-modification with nanopore sequencing.</title>
        <authorList>
            <person name="Crits-Christoph A."/>
            <person name="Kang S.C."/>
            <person name="Lee H."/>
            <person name="Ostrov N."/>
        </authorList>
    </citation>
    <scope>NUCLEOTIDE SEQUENCE [LARGE SCALE GENOMIC DNA]</scope>
    <source>
        <strain evidence="3 4">ATCC 49870</strain>
    </source>
</reference>
<dbReference type="Proteomes" id="UP001327459">
    <property type="component" value="Chromosome"/>
</dbReference>
<dbReference type="Gene3D" id="3.40.50.2000">
    <property type="entry name" value="Glycogen Phosphorylase B"/>
    <property type="match status" value="2"/>
</dbReference>
<accession>A0ABZ0Z0T3</accession>
<feature type="region of interest" description="Disordered" evidence="1">
    <location>
        <begin position="1"/>
        <end position="43"/>
    </location>
</feature>
<dbReference type="InterPro" id="IPR028098">
    <property type="entry name" value="Glyco_trans_4-like_N"/>
</dbReference>
<sequence>MAPELSGRELSGSWSMREKCVQEGSQGEGRQANSPIEGMAVPPRRSDRPLTLWIINQYASSPSTGYAGRHYYLARELAAQGHQVYVVAASFTHLLRESPRVDGDVTIETIDGVHMVWLRMPSYPHAHSKKRVWNWLRFAWALRRLPSALPESPGAILYSSPTLVGFLGAQRLARRFDVPLIFEVRDIWPLTLMQVGGYSERHPVMRFLQWIEDKAYRESDRVISNLKNAVEHMQARGMDPAKFAWVPNGFSMAEVSKPEPLDPSTRAQLPRDKFIVGYTGTLGVANALDTLLDAAERLKNEDDVAFVLVGGGKEKPALQRRAKEKGLKNVVFIDPIPKAQIQTMLQCFDVCFIGLSKEPLFHFGVSPNKLFDYLISGRPIIYSIDSGAYRPVDEAGCGLTVPAEDSGAIAEAVMKLKMLSEAERGEMGGRGRAYALGKHEYGELAGQLLHVVDGAIDEKGV</sequence>
<protein>
    <submittedName>
        <fullName evidence="3">Glycosyltransferase family 4 protein</fullName>
    </submittedName>
</protein>
<evidence type="ECO:0000256" key="1">
    <source>
        <dbReference type="SAM" id="MobiDB-lite"/>
    </source>
</evidence>